<dbReference type="GO" id="GO:0018580">
    <property type="term" value="F:nitronate monooxygenase activity"/>
    <property type="evidence" value="ECO:0007669"/>
    <property type="project" value="InterPro"/>
</dbReference>
<dbReference type="OrthoDB" id="9778912at2"/>
<keyword evidence="6" id="KW-0285">Flavoprotein</keyword>
<dbReference type="Gene3D" id="3.20.20.70">
    <property type="entry name" value="Aldolase class I"/>
    <property type="match status" value="1"/>
</dbReference>
<evidence type="ECO:0000256" key="9">
    <source>
        <dbReference type="ARBA" id="ARBA00023002"/>
    </source>
</evidence>
<evidence type="ECO:0000256" key="10">
    <source>
        <dbReference type="ARBA" id="ARBA00023033"/>
    </source>
</evidence>
<comment type="function">
    <text evidence="2">Nitronate monooxygenase that uses molecular oxygen to catalyze the oxidative denitrification of alkyl nitronates. Acts on propionate 3-nitronate (P3N), the presumed physiological substrate. Probably functions in the detoxification of P3N, a metabolic poison produced by plants and fungi as a defense mechanism.</text>
</comment>
<keyword evidence="8" id="KW-0547">Nucleotide-binding</keyword>
<dbReference type="FunFam" id="3.20.20.70:FF:000154">
    <property type="entry name" value="Probable nitronate monooxygenase"/>
    <property type="match status" value="1"/>
</dbReference>
<evidence type="ECO:0000313" key="14">
    <source>
        <dbReference type="Proteomes" id="UP000490800"/>
    </source>
</evidence>
<dbReference type="SUPFAM" id="SSF51412">
    <property type="entry name" value="Inosine monophosphate dehydrogenase (IMPDH)"/>
    <property type="match status" value="1"/>
</dbReference>
<dbReference type="Pfam" id="PF03060">
    <property type="entry name" value="NMO"/>
    <property type="match status" value="1"/>
</dbReference>
<dbReference type="EMBL" id="RHLK01000005">
    <property type="protein sequence ID" value="MVP00197.1"/>
    <property type="molecule type" value="Genomic_DNA"/>
</dbReference>
<keyword evidence="14" id="KW-1185">Reference proteome</keyword>
<evidence type="ECO:0000256" key="7">
    <source>
        <dbReference type="ARBA" id="ARBA00022643"/>
    </source>
</evidence>
<organism evidence="13 14">
    <name type="scientific">Paenibacillus lutrae</name>
    <dbReference type="NCBI Taxonomy" id="2078573"/>
    <lineage>
        <taxon>Bacteria</taxon>
        <taxon>Bacillati</taxon>
        <taxon>Bacillota</taxon>
        <taxon>Bacilli</taxon>
        <taxon>Bacillales</taxon>
        <taxon>Paenibacillaceae</taxon>
        <taxon>Paenibacillus</taxon>
    </lineage>
</organism>
<evidence type="ECO:0000256" key="11">
    <source>
        <dbReference type="ARBA" id="ARBA00031155"/>
    </source>
</evidence>
<protein>
    <recommendedName>
        <fullName evidence="4">Probable nitronate monooxygenase</fullName>
    </recommendedName>
    <alternativeName>
        <fullName evidence="11">Propionate 3-nitronate monooxygenase</fullName>
    </alternativeName>
</protein>
<dbReference type="CDD" id="cd04730">
    <property type="entry name" value="NPD_like"/>
    <property type="match status" value="1"/>
</dbReference>
<comment type="caution">
    <text evidence="13">The sequence shown here is derived from an EMBL/GenBank/DDBJ whole genome shotgun (WGS) entry which is preliminary data.</text>
</comment>
<dbReference type="RefSeq" id="WP_157335650.1">
    <property type="nucleotide sequence ID" value="NZ_RHLK01000005.1"/>
</dbReference>
<accession>A0A7X3FIZ4</accession>
<evidence type="ECO:0000256" key="8">
    <source>
        <dbReference type="ARBA" id="ARBA00022741"/>
    </source>
</evidence>
<evidence type="ECO:0000256" key="2">
    <source>
        <dbReference type="ARBA" id="ARBA00003535"/>
    </source>
</evidence>
<evidence type="ECO:0000256" key="1">
    <source>
        <dbReference type="ARBA" id="ARBA00001917"/>
    </source>
</evidence>
<dbReference type="InterPro" id="IPR004136">
    <property type="entry name" value="NMO"/>
</dbReference>
<keyword evidence="5" id="KW-0216">Detoxification</keyword>
<dbReference type="PANTHER" id="PTHR42747">
    <property type="entry name" value="NITRONATE MONOOXYGENASE-RELATED"/>
    <property type="match status" value="1"/>
</dbReference>
<dbReference type="Proteomes" id="UP000490800">
    <property type="component" value="Unassembled WGS sequence"/>
</dbReference>
<comment type="cofactor">
    <cofactor evidence="1">
        <name>FMN</name>
        <dbReference type="ChEBI" id="CHEBI:58210"/>
    </cofactor>
</comment>
<evidence type="ECO:0000313" key="13">
    <source>
        <dbReference type="EMBL" id="MVP00197.1"/>
    </source>
</evidence>
<dbReference type="AlphaFoldDB" id="A0A7X3FIZ4"/>
<dbReference type="GO" id="GO:0009636">
    <property type="term" value="P:response to toxic substance"/>
    <property type="evidence" value="ECO:0007669"/>
    <property type="project" value="UniProtKB-KW"/>
</dbReference>
<evidence type="ECO:0000256" key="6">
    <source>
        <dbReference type="ARBA" id="ARBA00022630"/>
    </source>
</evidence>
<keyword evidence="9" id="KW-0560">Oxidoreductase</keyword>
<evidence type="ECO:0000256" key="12">
    <source>
        <dbReference type="ARBA" id="ARBA00049401"/>
    </source>
</evidence>
<name>A0A7X3FIZ4_9BACL</name>
<evidence type="ECO:0000256" key="3">
    <source>
        <dbReference type="ARBA" id="ARBA00009881"/>
    </source>
</evidence>
<comment type="similarity">
    <text evidence="3">Belongs to the nitronate monooxygenase family. NMO class I subfamily.</text>
</comment>
<keyword evidence="10 13" id="KW-0503">Monooxygenase</keyword>
<dbReference type="PANTHER" id="PTHR42747:SF3">
    <property type="entry name" value="NITRONATE MONOOXYGENASE-RELATED"/>
    <property type="match status" value="1"/>
</dbReference>
<sequence length="381" mass="39949">MQTSSKSTNRLCRLFQLKYPLIQAGMAGGTTTPALVAAVSEAGGLGTLGAGYMSPGAIRQAIRDIRELTARPFAVNLFILPEPGQAPGETQQRARADSAWRLLAPLRERLNVREDGPPAVWSESYREQLAVLLDERVPVFSSTFDVPDADTFAECTRLGIRTIGTATTVREALRLEQAGVDAIVAQGAEAGGHRGTFPGEGEPPLTGTMALVPQIAGSVQVPVIAAGGIMDGRGIAAALALGAEAVQLGTAFLTCTESGAHPAHKAAVLGSSDESTMLTRAVSGKHARGIRSRLLEELEPLAGQLPAYPAQNALTQEIRRTAARSGNPAYMAMWAGQASPLALETSAAELVTRLMDETDQVLSRLAAVHMKTDHSAGPCIT</sequence>
<evidence type="ECO:0000256" key="5">
    <source>
        <dbReference type="ARBA" id="ARBA00022575"/>
    </source>
</evidence>
<comment type="catalytic activity">
    <reaction evidence="12">
        <text>3 propionate 3-nitronate + 3 O2 + H2O = 3 3-oxopropanoate + 2 nitrate + nitrite + H2O2 + 3 H(+)</text>
        <dbReference type="Rhea" id="RHEA:57332"/>
        <dbReference type="ChEBI" id="CHEBI:15377"/>
        <dbReference type="ChEBI" id="CHEBI:15378"/>
        <dbReference type="ChEBI" id="CHEBI:15379"/>
        <dbReference type="ChEBI" id="CHEBI:16240"/>
        <dbReference type="ChEBI" id="CHEBI:16301"/>
        <dbReference type="ChEBI" id="CHEBI:17632"/>
        <dbReference type="ChEBI" id="CHEBI:33190"/>
        <dbReference type="ChEBI" id="CHEBI:136067"/>
    </reaction>
</comment>
<keyword evidence="7" id="KW-0288">FMN</keyword>
<evidence type="ECO:0000256" key="4">
    <source>
        <dbReference type="ARBA" id="ARBA00013457"/>
    </source>
</evidence>
<proteinExistence type="inferred from homology"/>
<gene>
    <name evidence="13" type="ORF">EDM21_11805</name>
</gene>
<dbReference type="InterPro" id="IPR013785">
    <property type="entry name" value="Aldolase_TIM"/>
</dbReference>
<reference evidence="13 14" key="1">
    <citation type="journal article" date="2019" name="Microorganisms">
        <title>Paenibacillus lutrae sp. nov., A Chitinolytic Species Isolated from A River Otter in Castril Natural Park, Granada, Spain.</title>
        <authorList>
            <person name="Rodriguez M."/>
            <person name="Reina J.C."/>
            <person name="Bejar V."/>
            <person name="Llamas I."/>
        </authorList>
    </citation>
    <scope>NUCLEOTIDE SEQUENCE [LARGE SCALE GENOMIC DNA]</scope>
    <source>
        <strain evidence="13 14">N10</strain>
    </source>
</reference>
<dbReference type="GO" id="GO:0000166">
    <property type="term" value="F:nucleotide binding"/>
    <property type="evidence" value="ECO:0007669"/>
    <property type="project" value="UniProtKB-KW"/>
</dbReference>